<dbReference type="Pfam" id="PF12281">
    <property type="entry name" value="NTP_transf_8"/>
    <property type="match status" value="1"/>
</dbReference>
<dbReference type="RefSeq" id="WP_106774838.1">
    <property type="nucleotide sequence ID" value="NZ_PXYK01000030.1"/>
</dbReference>
<dbReference type="OrthoDB" id="8250574at2"/>
<feature type="domain" description="Nucleotidyltransferase-like" evidence="1">
    <location>
        <begin position="112"/>
        <end position="317"/>
    </location>
</feature>
<organism evidence="2 3">
    <name type="scientific">Kumtagia ephedrae</name>
    <dbReference type="NCBI Taxonomy" id="2116701"/>
    <lineage>
        <taxon>Bacteria</taxon>
        <taxon>Pseudomonadati</taxon>
        <taxon>Pseudomonadota</taxon>
        <taxon>Alphaproteobacteria</taxon>
        <taxon>Hyphomicrobiales</taxon>
        <taxon>Phyllobacteriaceae</taxon>
        <taxon>Kumtagia</taxon>
    </lineage>
</organism>
<protein>
    <recommendedName>
        <fullName evidence="1">Nucleotidyltransferase-like domain-containing protein</fullName>
    </recommendedName>
</protein>
<dbReference type="InterPro" id="IPR058575">
    <property type="entry name" value="NTP_transf_8_dom"/>
</dbReference>
<gene>
    <name evidence="2" type="ORF">C7I84_24465</name>
</gene>
<dbReference type="Proteomes" id="UP000241229">
    <property type="component" value="Unassembled WGS sequence"/>
</dbReference>
<reference evidence="2 3" key="1">
    <citation type="submission" date="2018-03" db="EMBL/GenBank/DDBJ databases">
        <title>The draft genome of Mesorhizobium sp. 6GN-30.</title>
        <authorList>
            <person name="Liu L."/>
            <person name="Li L."/>
            <person name="Wang T."/>
            <person name="Zhang X."/>
            <person name="Liang L."/>
        </authorList>
    </citation>
    <scope>NUCLEOTIDE SEQUENCE [LARGE SCALE GENOMIC DNA]</scope>
    <source>
        <strain evidence="2 3">6GN30</strain>
    </source>
</reference>
<name>A0A2P7RVT3_9HYPH</name>
<dbReference type="AlphaFoldDB" id="A0A2P7RVT3"/>
<proteinExistence type="predicted"/>
<evidence type="ECO:0000313" key="2">
    <source>
        <dbReference type="EMBL" id="PSJ54334.1"/>
    </source>
</evidence>
<comment type="caution">
    <text evidence="2">The sequence shown here is derived from an EMBL/GenBank/DDBJ whole genome shotgun (WGS) entry which is preliminary data.</text>
</comment>
<dbReference type="EMBL" id="PXYK01000030">
    <property type="protein sequence ID" value="PSJ54334.1"/>
    <property type="molecule type" value="Genomic_DNA"/>
</dbReference>
<accession>A0A2P7RVT3</accession>
<keyword evidence="3" id="KW-1185">Reference proteome</keyword>
<sequence length="353" mass="39486">MFFTELRGDQQRQLIDTVEIFEAWREANVERRRRFSGSMRWVNRGGRRYLLRKVGSRERSLGPVSAETQEAFERFVGGRERNGDRLSGLALRLDQMAPVNKAMGLGRVPVTAARILRDLDERDLLGHQLFVVGTNALFAYEARAGVRLAAELLATGDVDLLFDSRRRLSLVGRQVREIGLLGILRRLDHSFSPVRKGSFRAANRDGYFVDLIRPESRDVMRDEERDALSDLQEEIHGSPISGLGWLVNAPRFEAIAIGEDGYPAPLACLDPRVFALHKAWVSSDERRDPRKRTRDMDQARACAAIAATRLGLPFSDDSALSVLPASVRALESRVRAADIGGAHPSGRSMTPGW</sequence>
<evidence type="ECO:0000313" key="3">
    <source>
        <dbReference type="Proteomes" id="UP000241229"/>
    </source>
</evidence>
<evidence type="ECO:0000259" key="1">
    <source>
        <dbReference type="Pfam" id="PF12281"/>
    </source>
</evidence>